<evidence type="ECO:0000313" key="3">
    <source>
        <dbReference type="Proteomes" id="UP001189429"/>
    </source>
</evidence>
<sequence>MQQNKAGGRSGKGGGRRGGKSRGGLLREEAQDRRTRNGMILAPKKIKELSNGGALRGLVAQLDGTDDVKTCQLSPSALGIWHCTASASSWRAPARWHHDSEWETYTEPVTSAPNVLEE</sequence>
<name>A0ABN9W040_9DINO</name>
<evidence type="ECO:0000313" key="2">
    <source>
        <dbReference type="EMBL" id="CAK0879342.1"/>
    </source>
</evidence>
<dbReference type="Proteomes" id="UP001189429">
    <property type="component" value="Unassembled WGS sequence"/>
</dbReference>
<evidence type="ECO:0000256" key="1">
    <source>
        <dbReference type="SAM" id="MobiDB-lite"/>
    </source>
</evidence>
<keyword evidence="3" id="KW-1185">Reference proteome</keyword>
<feature type="region of interest" description="Disordered" evidence="1">
    <location>
        <begin position="1"/>
        <end position="38"/>
    </location>
</feature>
<reference evidence="2" key="1">
    <citation type="submission" date="2023-10" db="EMBL/GenBank/DDBJ databases">
        <authorList>
            <person name="Chen Y."/>
            <person name="Shah S."/>
            <person name="Dougan E. K."/>
            <person name="Thang M."/>
            <person name="Chan C."/>
        </authorList>
    </citation>
    <scope>NUCLEOTIDE SEQUENCE [LARGE SCALE GENOMIC DNA]</scope>
</reference>
<proteinExistence type="predicted"/>
<organism evidence="2 3">
    <name type="scientific">Prorocentrum cordatum</name>
    <dbReference type="NCBI Taxonomy" id="2364126"/>
    <lineage>
        <taxon>Eukaryota</taxon>
        <taxon>Sar</taxon>
        <taxon>Alveolata</taxon>
        <taxon>Dinophyceae</taxon>
        <taxon>Prorocentrales</taxon>
        <taxon>Prorocentraceae</taxon>
        <taxon>Prorocentrum</taxon>
    </lineage>
</organism>
<comment type="caution">
    <text evidence="2">The sequence shown here is derived from an EMBL/GenBank/DDBJ whole genome shotgun (WGS) entry which is preliminary data.</text>
</comment>
<dbReference type="EMBL" id="CAUYUJ010017948">
    <property type="protein sequence ID" value="CAK0879342.1"/>
    <property type="molecule type" value="Genomic_DNA"/>
</dbReference>
<accession>A0ABN9W040</accession>
<gene>
    <name evidence="2" type="ORF">PCOR1329_LOCUS62802</name>
</gene>
<protein>
    <submittedName>
        <fullName evidence="2">Uncharacterized protein</fullName>
    </submittedName>
</protein>
<feature type="compositionally biased region" description="Basic and acidic residues" evidence="1">
    <location>
        <begin position="25"/>
        <end position="35"/>
    </location>
</feature>